<keyword evidence="1" id="KW-0732">Signal</keyword>
<proteinExistence type="predicted"/>
<feature type="chain" id="PRO_5005489011" evidence="1">
    <location>
        <begin position="28"/>
        <end position="220"/>
    </location>
</feature>
<protein>
    <submittedName>
        <fullName evidence="2">Uncharacterized protein</fullName>
    </submittedName>
</protein>
<evidence type="ECO:0000313" key="2">
    <source>
        <dbReference type="EMBL" id="CDW41561.1"/>
    </source>
</evidence>
<sequence>MKPCMFNCSCFLVVLAILLSSHHGVEAGNGRHSDRNHYGDLKVNEDILSTFQRASHRKLEKEEEFRHFKEQEEQTAKKIESRINKLVSPKLDQMFKITSEKIVEKIIRPVINAPERLRATSFGKKDYESSSRLILSNFGSIFKSEYVSIFLAQQWFHLITGTGCWILAAGLYHTLGNDNMGRSAPQEPWETLIPNSNTLTFIFRELADATEKYSLHHDEL</sequence>
<accession>A0A0K2UV45</accession>
<name>A0A0K2UV45_LEPSM</name>
<dbReference type="EMBL" id="HACA01024200">
    <property type="protein sequence ID" value="CDW41561.1"/>
    <property type="molecule type" value="Transcribed_RNA"/>
</dbReference>
<evidence type="ECO:0000256" key="1">
    <source>
        <dbReference type="SAM" id="SignalP"/>
    </source>
</evidence>
<reference evidence="2" key="1">
    <citation type="submission" date="2014-05" db="EMBL/GenBank/DDBJ databases">
        <authorList>
            <person name="Chronopoulou M."/>
        </authorList>
    </citation>
    <scope>NUCLEOTIDE SEQUENCE</scope>
    <source>
        <tissue evidence="2">Whole organism</tissue>
    </source>
</reference>
<dbReference type="AlphaFoldDB" id="A0A0K2UV45"/>
<organism evidence="2">
    <name type="scientific">Lepeophtheirus salmonis</name>
    <name type="common">Salmon louse</name>
    <name type="synonym">Caligus salmonis</name>
    <dbReference type="NCBI Taxonomy" id="72036"/>
    <lineage>
        <taxon>Eukaryota</taxon>
        <taxon>Metazoa</taxon>
        <taxon>Ecdysozoa</taxon>
        <taxon>Arthropoda</taxon>
        <taxon>Crustacea</taxon>
        <taxon>Multicrustacea</taxon>
        <taxon>Hexanauplia</taxon>
        <taxon>Copepoda</taxon>
        <taxon>Siphonostomatoida</taxon>
        <taxon>Caligidae</taxon>
        <taxon>Lepeophtheirus</taxon>
    </lineage>
</organism>
<feature type="signal peptide" evidence="1">
    <location>
        <begin position="1"/>
        <end position="27"/>
    </location>
</feature>